<evidence type="ECO:0000313" key="2">
    <source>
        <dbReference type="EMBL" id="EED21534.1"/>
    </source>
</evidence>
<organism evidence="2 3">
    <name type="scientific">Talaromyces stipitatus (strain ATCC 10500 / CBS 375.48 / QM 6759 / NRRL 1006)</name>
    <name type="common">Penicillium stipitatum</name>
    <dbReference type="NCBI Taxonomy" id="441959"/>
    <lineage>
        <taxon>Eukaryota</taxon>
        <taxon>Fungi</taxon>
        <taxon>Dikarya</taxon>
        <taxon>Ascomycota</taxon>
        <taxon>Pezizomycotina</taxon>
        <taxon>Eurotiomycetes</taxon>
        <taxon>Eurotiomycetidae</taxon>
        <taxon>Eurotiales</taxon>
        <taxon>Trichocomaceae</taxon>
        <taxon>Talaromyces</taxon>
        <taxon>Talaromyces sect. Talaromyces</taxon>
    </lineage>
</organism>
<protein>
    <submittedName>
        <fullName evidence="2">BRCT domain protein</fullName>
    </submittedName>
</protein>
<gene>
    <name evidence="2" type="ORF">TSTA_087700</name>
</gene>
<dbReference type="Proteomes" id="UP000001745">
    <property type="component" value="Unassembled WGS sequence"/>
</dbReference>
<reference evidence="3" key="1">
    <citation type="journal article" date="2015" name="Genome Announc.">
        <title>Genome sequence of the AIDS-associated pathogen Penicillium marneffei (ATCC18224) and its near taxonomic relative Talaromyces stipitatus (ATCC10500).</title>
        <authorList>
            <person name="Nierman W.C."/>
            <person name="Fedorova-Abrams N.D."/>
            <person name="Andrianopoulos A."/>
        </authorList>
    </citation>
    <scope>NUCLEOTIDE SEQUENCE [LARGE SCALE GENOMIC DNA]</scope>
    <source>
        <strain evidence="3">ATCC 10500 / CBS 375.48 / QM 6759 / NRRL 1006</strain>
    </source>
</reference>
<accession>B8M270</accession>
<keyword evidence="3" id="KW-1185">Reference proteome</keyword>
<sequence length="247" mass="28174">MSYVSILYTLNPNVDRFKRHTVQRARDLNINIVAYDWFEDSLMSKAYRPKREGPYLQNLIWESAMTNTKGIDIGMGKIFSYRMYKLANVMLCLEKVLGEFQNEARAVVSDIEKLGYHLYIDKNTGVSYSATLIDIRLSNIVPAKKNSSLVLVCQTFSLLGPQNSHEVYEMNKEPHTYTTYVKYTRVGVASKDMLAPKGSSLDSTLFAFKRFFHVKTGVEWKDGFGNSKLSSGTKLDKEGKIHLEPPE</sequence>
<dbReference type="PhylomeDB" id="B8M270"/>
<name>B8M270_TALSN</name>
<dbReference type="InterPro" id="IPR008893">
    <property type="entry name" value="WGR_domain"/>
</dbReference>
<dbReference type="SUPFAM" id="SSF142921">
    <property type="entry name" value="WGR domain-like"/>
    <property type="match status" value="1"/>
</dbReference>
<dbReference type="AlphaFoldDB" id="B8M270"/>
<feature type="domain" description="WGR" evidence="1">
    <location>
        <begin position="115"/>
        <end position="234"/>
    </location>
</feature>
<dbReference type="InterPro" id="IPR036930">
    <property type="entry name" value="WGR_dom_sf"/>
</dbReference>
<dbReference type="InParanoid" id="B8M270"/>
<evidence type="ECO:0000313" key="3">
    <source>
        <dbReference type="Proteomes" id="UP000001745"/>
    </source>
</evidence>
<dbReference type="OrthoDB" id="342264at2759"/>
<dbReference type="PROSITE" id="PS51977">
    <property type="entry name" value="WGR"/>
    <property type="match status" value="1"/>
</dbReference>
<dbReference type="STRING" id="441959.B8M270"/>
<dbReference type="GeneID" id="8100899"/>
<dbReference type="EMBL" id="EQ962653">
    <property type="protein sequence ID" value="EED21534.1"/>
    <property type="molecule type" value="Genomic_DNA"/>
</dbReference>
<dbReference type="HOGENOM" id="CLU_1125165_0_0_1"/>
<proteinExistence type="predicted"/>
<evidence type="ECO:0000259" key="1">
    <source>
        <dbReference type="PROSITE" id="PS51977"/>
    </source>
</evidence>
<dbReference type="VEuPathDB" id="FungiDB:TSTA_087700"/>
<dbReference type="eggNOG" id="ENOG502T5BR">
    <property type="taxonomic scope" value="Eukaryota"/>
</dbReference>
<dbReference type="RefSeq" id="XP_002478497.1">
    <property type="nucleotide sequence ID" value="XM_002478452.1"/>
</dbReference>